<dbReference type="CDD" id="cd04335">
    <property type="entry name" value="PrdX_deacylase"/>
    <property type="match status" value="1"/>
</dbReference>
<dbReference type="Gene3D" id="3.90.960.10">
    <property type="entry name" value="YbaK/aminoacyl-tRNA synthetase-associated domain"/>
    <property type="match status" value="1"/>
</dbReference>
<keyword evidence="4" id="KW-0238">DNA-binding</keyword>
<evidence type="ECO:0000313" key="4">
    <source>
        <dbReference type="EMBL" id="GGE20386.1"/>
    </source>
</evidence>
<comment type="caution">
    <text evidence="4">The sequence shown here is derived from an EMBL/GenBank/DDBJ whole genome shotgun (WGS) entry which is preliminary data.</text>
</comment>
<dbReference type="InterPro" id="IPR040285">
    <property type="entry name" value="ProX/PRXD1"/>
</dbReference>
<dbReference type="FunFam" id="3.90.960.10:FF:000005">
    <property type="entry name" value="Putative prolyl-tRNA synthetase"/>
    <property type="match status" value="1"/>
</dbReference>
<dbReference type="Proteomes" id="UP000644699">
    <property type="component" value="Unassembled WGS sequence"/>
</dbReference>
<evidence type="ECO:0000256" key="1">
    <source>
        <dbReference type="ARBA" id="ARBA00010201"/>
    </source>
</evidence>
<dbReference type="AlphaFoldDB" id="A0A917A1M5"/>
<dbReference type="GO" id="GO:0002161">
    <property type="term" value="F:aminoacyl-tRNA deacylase activity"/>
    <property type="evidence" value="ECO:0007669"/>
    <property type="project" value="InterPro"/>
</dbReference>
<dbReference type="PANTHER" id="PTHR31423:SF3">
    <property type="entry name" value="PROLYL-TRNA SYNTHETASE ASSOCIATED DOMAIN-CONTAINING PROTEIN 1-RELATED"/>
    <property type="match status" value="1"/>
</dbReference>
<comment type="similarity">
    <text evidence="1">Belongs to the PRORSD1 family.</text>
</comment>
<evidence type="ECO:0000313" key="5">
    <source>
        <dbReference type="Proteomes" id="UP000644699"/>
    </source>
</evidence>
<dbReference type="SUPFAM" id="SSF55826">
    <property type="entry name" value="YbaK/ProRS associated domain"/>
    <property type="match status" value="1"/>
</dbReference>
<dbReference type="GO" id="GO:0003677">
    <property type="term" value="F:DNA binding"/>
    <property type="evidence" value="ECO:0007669"/>
    <property type="project" value="UniProtKB-KW"/>
</dbReference>
<accession>A0A917A1M5</accession>
<feature type="region of interest" description="Disordered" evidence="2">
    <location>
        <begin position="160"/>
        <end position="185"/>
    </location>
</feature>
<evidence type="ECO:0000259" key="3">
    <source>
        <dbReference type="Pfam" id="PF04073"/>
    </source>
</evidence>
<dbReference type="Pfam" id="PF04073">
    <property type="entry name" value="tRNA_edit"/>
    <property type="match status" value="1"/>
</dbReference>
<dbReference type="PANTHER" id="PTHR31423">
    <property type="entry name" value="YBAK DOMAIN-CONTAINING PROTEIN"/>
    <property type="match status" value="1"/>
</dbReference>
<name>A0A917A1M5_9HYPH</name>
<gene>
    <name evidence="4" type="ORF">GCM10011390_44570</name>
</gene>
<sequence length="185" mass="19808">MAARTRDELFQFLAGLGIETVTTDHLPLFTVEESRALRGTIAGGHTKNLFLKDKKGRLFLVVAEEDSMVDLKSLHQRIGASGRLSFVDAGRMREALGVEPGSVTAFALLNDEARQVSLVLDAALAAHDMVNCHPLTNTATTTIRRDDLLRFFAATGHEPRVADLGGPAGIEASPETAGETQGGLK</sequence>
<protein>
    <submittedName>
        <fullName evidence="4">DNA-binding protein</fullName>
    </submittedName>
</protein>
<evidence type="ECO:0000256" key="2">
    <source>
        <dbReference type="SAM" id="MobiDB-lite"/>
    </source>
</evidence>
<dbReference type="RefSeq" id="WP_244639633.1">
    <property type="nucleotide sequence ID" value="NZ_BMIQ01000009.1"/>
</dbReference>
<dbReference type="InterPro" id="IPR007214">
    <property type="entry name" value="YbaK/aa-tRNA-synth-assoc-dom"/>
</dbReference>
<reference evidence="4" key="2">
    <citation type="submission" date="2020-09" db="EMBL/GenBank/DDBJ databases">
        <authorList>
            <person name="Sun Q."/>
            <person name="Zhou Y."/>
        </authorList>
    </citation>
    <scope>NUCLEOTIDE SEQUENCE</scope>
    <source>
        <strain evidence="4">CGMCC 1.15367</strain>
    </source>
</reference>
<dbReference type="InterPro" id="IPR036754">
    <property type="entry name" value="YbaK/aa-tRNA-synt-asso_dom_sf"/>
</dbReference>
<organism evidence="4 5">
    <name type="scientific">Aureimonas endophytica</name>
    <dbReference type="NCBI Taxonomy" id="2027858"/>
    <lineage>
        <taxon>Bacteria</taxon>
        <taxon>Pseudomonadati</taxon>
        <taxon>Pseudomonadota</taxon>
        <taxon>Alphaproteobacteria</taxon>
        <taxon>Hyphomicrobiales</taxon>
        <taxon>Aurantimonadaceae</taxon>
        <taxon>Aureimonas</taxon>
    </lineage>
</organism>
<dbReference type="EMBL" id="BMIQ01000009">
    <property type="protein sequence ID" value="GGE20386.1"/>
    <property type="molecule type" value="Genomic_DNA"/>
</dbReference>
<reference evidence="4" key="1">
    <citation type="journal article" date="2014" name="Int. J. Syst. Evol. Microbiol.">
        <title>Complete genome sequence of Corynebacterium casei LMG S-19264T (=DSM 44701T), isolated from a smear-ripened cheese.</title>
        <authorList>
            <consortium name="US DOE Joint Genome Institute (JGI-PGF)"/>
            <person name="Walter F."/>
            <person name="Albersmeier A."/>
            <person name="Kalinowski J."/>
            <person name="Ruckert C."/>
        </authorList>
    </citation>
    <scope>NUCLEOTIDE SEQUENCE</scope>
    <source>
        <strain evidence="4">CGMCC 1.15367</strain>
    </source>
</reference>
<feature type="domain" description="YbaK/aminoacyl-tRNA synthetase-associated" evidence="3">
    <location>
        <begin position="27"/>
        <end position="151"/>
    </location>
</feature>
<keyword evidence="5" id="KW-1185">Reference proteome</keyword>
<proteinExistence type="inferred from homology"/>